<gene>
    <name evidence="6" type="ORF">LRS13_19820</name>
</gene>
<dbReference type="Pfam" id="PF01850">
    <property type="entry name" value="PIN"/>
    <property type="match status" value="1"/>
</dbReference>
<reference evidence="7" key="1">
    <citation type="submission" date="2021-11" db="EMBL/GenBank/DDBJ databases">
        <title>Cultivation dependent microbiological survey of springs from the worlds oldest radium mine currently devoted to the extraction of radon-saturated water.</title>
        <authorList>
            <person name="Kapinusova G."/>
            <person name="Smrhova T."/>
            <person name="Strejcek M."/>
            <person name="Suman J."/>
            <person name="Jani K."/>
            <person name="Pajer P."/>
            <person name="Uhlik O."/>
        </authorList>
    </citation>
    <scope>NUCLEOTIDE SEQUENCE [LARGE SCALE GENOMIC DNA]</scope>
    <source>
        <strain evidence="7">J379</strain>
    </source>
</reference>
<dbReference type="InterPro" id="IPR041705">
    <property type="entry name" value="PIN_Sll0205"/>
</dbReference>
<sequence length="126" mass="13489">MRLLLDTHVVLWELSGSRPVGPRARAAIEDASELVFSVVSFAEIGVKAAIGKLAVPAELHGYVLATGVQILGLSPADGLDVAELPLHHRDPFDRLLIAQARRAGLTMVTADARIAEYEVEVIDAAR</sequence>
<evidence type="ECO:0000256" key="3">
    <source>
        <dbReference type="ARBA" id="ARBA00022801"/>
    </source>
</evidence>
<feature type="domain" description="PIN" evidence="5">
    <location>
        <begin position="4"/>
        <end position="118"/>
    </location>
</feature>
<name>A0ABY5PE20_9ACTN</name>
<keyword evidence="1" id="KW-0540">Nuclease</keyword>
<organism evidence="6 7">
    <name type="scientific">Svornostia abyssi</name>
    <dbReference type="NCBI Taxonomy" id="2898438"/>
    <lineage>
        <taxon>Bacteria</taxon>
        <taxon>Bacillati</taxon>
        <taxon>Actinomycetota</taxon>
        <taxon>Thermoleophilia</taxon>
        <taxon>Solirubrobacterales</taxon>
        <taxon>Baekduiaceae</taxon>
        <taxon>Svornostia</taxon>
    </lineage>
</organism>
<proteinExistence type="predicted"/>
<dbReference type="SUPFAM" id="SSF88723">
    <property type="entry name" value="PIN domain-like"/>
    <property type="match status" value="1"/>
</dbReference>
<keyword evidence="4" id="KW-0460">Magnesium</keyword>
<dbReference type="CDD" id="cd09872">
    <property type="entry name" value="PIN_Sll0205-like"/>
    <property type="match status" value="1"/>
</dbReference>
<dbReference type="InterPro" id="IPR029060">
    <property type="entry name" value="PIN-like_dom_sf"/>
</dbReference>
<evidence type="ECO:0000256" key="1">
    <source>
        <dbReference type="ARBA" id="ARBA00022722"/>
    </source>
</evidence>
<evidence type="ECO:0000259" key="5">
    <source>
        <dbReference type="Pfam" id="PF01850"/>
    </source>
</evidence>
<evidence type="ECO:0000256" key="2">
    <source>
        <dbReference type="ARBA" id="ARBA00022723"/>
    </source>
</evidence>
<dbReference type="Proteomes" id="UP001058860">
    <property type="component" value="Chromosome"/>
</dbReference>
<dbReference type="EMBL" id="CP088295">
    <property type="protein sequence ID" value="UUY02910.1"/>
    <property type="molecule type" value="Genomic_DNA"/>
</dbReference>
<keyword evidence="7" id="KW-1185">Reference proteome</keyword>
<keyword evidence="2" id="KW-0479">Metal-binding</keyword>
<dbReference type="InterPro" id="IPR052919">
    <property type="entry name" value="TA_system_RNase"/>
</dbReference>
<dbReference type="PANTHER" id="PTHR36173:SF2">
    <property type="entry name" value="RIBONUCLEASE VAPC16"/>
    <property type="match status" value="1"/>
</dbReference>
<evidence type="ECO:0000256" key="4">
    <source>
        <dbReference type="ARBA" id="ARBA00022842"/>
    </source>
</evidence>
<dbReference type="PANTHER" id="PTHR36173">
    <property type="entry name" value="RIBONUCLEASE VAPC16-RELATED"/>
    <property type="match status" value="1"/>
</dbReference>
<accession>A0ABY5PE20</accession>
<dbReference type="RefSeq" id="WP_353863432.1">
    <property type="nucleotide sequence ID" value="NZ_CP088295.1"/>
</dbReference>
<dbReference type="Gene3D" id="3.40.50.1010">
    <property type="entry name" value="5'-nuclease"/>
    <property type="match status" value="1"/>
</dbReference>
<dbReference type="InterPro" id="IPR002716">
    <property type="entry name" value="PIN_dom"/>
</dbReference>
<evidence type="ECO:0000313" key="7">
    <source>
        <dbReference type="Proteomes" id="UP001058860"/>
    </source>
</evidence>
<protein>
    <submittedName>
        <fullName evidence="6">Type II toxin-antitoxin system VapC family toxin</fullName>
    </submittedName>
</protein>
<keyword evidence="3" id="KW-0378">Hydrolase</keyword>
<evidence type="ECO:0000313" key="6">
    <source>
        <dbReference type="EMBL" id="UUY02910.1"/>
    </source>
</evidence>